<dbReference type="PROSITE" id="PS00888">
    <property type="entry name" value="CNMP_BINDING_1"/>
    <property type="match status" value="1"/>
</dbReference>
<keyword evidence="1" id="KW-0040">ANK repeat</keyword>
<dbReference type="Pfam" id="PF12796">
    <property type="entry name" value="Ank_2"/>
    <property type="match status" value="1"/>
</dbReference>
<dbReference type="Pfam" id="PF00027">
    <property type="entry name" value="cNMP_binding"/>
    <property type="match status" value="1"/>
</dbReference>
<feature type="domain" description="Cyclic nucleotide-binding" evidence="4">
    <location>
        <begin position="702"/>
        <end position="817"/>
    </location>
</feature>
<protein>
    <recommendedName>
        <fullName evidence="4">Cyclic nucleotide-binding domain-containing protein</fullName>
    </recommendedName>
</protein>
<evidence type="ECO:0000256" key="3">
    <source>
        <dbReference type="SAM" id="MobiDB-lite"/>
    </source>
</evidence>
<feature type="region of interest" description="Disordered" evidence="3">
    <location>
        <begin position="1064"/>
        <end position="1130"/>
    </location>
</feature>
<dbReference type="PRINTS" id="PR00103">
    <property type="entry name" value="CAMPKINASE"/>
</dbReference>
<evidence type="ECO:0000259" key="4">
    <source>
        <dbReference type="PROSITE" id="PS50042"/>
    </source>
</evidence>
<dbReference type="PROSITE" id="PS50042">
    <property type="entry name" value="CNMP_BINDING_3"/>
    <property type="match status" value="1"/>
</dbReference>
<evidence type="ECO:0000313" key="5">
    <source>
        <dbReference type="EMBL" id="KAJ8613822.1"/>
    </source>
</evidence>
<name>A0AAD7UP76_9STRA</name>
<feature type="compositionally biased region" description="Basic and acidic residues" evidence="3">
    <location>
        <begin position="1086"/>
        <end position="1098"/>
    </location>
</feature>
<reference evidence="5" key="1">
    <citation type="submission" date="2023-01" db="EMBL/GenBank/DDBJ databases">
        <title>Metagenome sequencing of chrysophaentin producing Chrysophaeum taylorii.</title>
        <authorList>
            <person name="Davison J."/>
            <person name="Bewley C."/>
        </authorList>
    </citation>
    <scope>NUCLEOTIDE SEQUENCE</scope>
    <source>
        <strain evidence="5">NIES-1699</strain>
    </source>
</reference>
<dbReference type="CDD" id="cd00038">
    <property type="entry name" value="CAP_ED"/>
    <property type="match status" value="1"/>
</dbReference>
<proteinExistence type="predicted"/>
<feature type="repeat" description="ANK" evidence="1">
    <location>
        <begin position="1187"/>
        <end position="1220"/>
    </location>
</feature>
<dbReference type="InterPro" id="IPR050503">
    <property type="entry name" value="cAMP-dep_PK_reg_su-like"/>
</dbReference>
<dbReference type="PROSITE" id="PS50297">
    <property type="entry name" value="ANK_REP_REGION"/>
    <property type="match status" value="2"/>
</dbReference>
<dbReference type="PANTHER" id="PTHR11635">
    <property type="entry name" value="CAMP-DEPENDENT PROTEIN KINASE REGULATORY CHAIN"/>
    <property type="match status" value="1"/>
</dbReference>
<dbReference type="InterPro" id="IPR036770">
    <property type="entry name" value="Ankyrin_rpt-contain_sf"/>
</dbReference>
<dbReference type="GO" id="GO:0005952">
    <property type="term" value="C:cAMP-dependent protein kinase complex"/>
    <property type="evidence" value="ECO:0007669"/>
    <property type="project" value="InterPro"/>
</dbReference>
<keyword evidence="2" id="KW-0175">Coiled coil</keyword>
<dbReference type="SMART" id="SM00248">
    <property type="entry name" value="ANK"/>
    <property type="match status" value="2"/>
</dbReference>
<dbReference type="InterPro" id="IPR014710">
    <property type="entry name" value="RmlC-like_jellyroll"/>
</dbReference>
<dbReference type="Gene3D" id="2.60.120.10">
    <property type="entry name" value="Jelly Rolls"/>
    <property type="match status" value="1"/>
</dbReference>
<dbReference type="EMBL" id="JAQMWT010000021">
    <property type="protein sequence ID" value="KAJ8613822.1"/>
    <property type="molecule type" value="Genomic_DNA"/>
</dbReference>
<dbReference type="InterPro" id="IPR018490">
    <property type="entry name" value="cNMP-bd_dom_sf"/>
</dbReference>
<evidence type="ECO:0000256" key="1">
    <source>
        <dbReference type="PROSITE-ProRule" id="PRU00023"/>
    </source>
</evidence>
<dbReference type="SUPFAM" id="SSF51206">
    <property type="entry name" value="cAMP-binding domain-like"/>
    <property type="match status" value="1"/>
</dbReference>
<evidence type="ECO:0000256" key="2">
    <source>
        <dbReference type="SAM" id="Coils"/>
    </source>
</evidence>
<dbReference type="InterPro" id="IPR018488">
    <property type="entry name" value="cNMP-bd_CS"/>
</dbReference>
<dbReference type="SUPFAM" id="SSF48403">
    <property type="entry name" value="Ankyrin repeat"/>
    <property type="match status" value="1"/>
</dbReference>
<dbReference type="Gene3D" id="1.25.40.20">
    <property type="entry name" value="Ankyrin repeat-containing domain"/>
    <property type="match status" value="1"/>
</dbReference>
<dbReference type="PROSITE" id="PS00889">
    <property type="entry name" value="CNMP_BINDING_2"/>
    <property type="match status" value="1"/>
</dbReference>
<organism evidence="5 6">
    <name type="scientific">Chrysophaeum taylorii</name>
    <dbReference type="NCBI Taxonomy" id="2483200"/>
    <lineage>
        <taxon>Eukaryota</taxon>
        <taxon>Sar</taxon>
        <taxon>Stramenopiles</taxon>
        <taxon>Ochrophyta</taxon>
        <taxon>Pelagophyceae</taxon>
        <taxon>Pelagomonadales</taxon>
        <taxon>Pelagomonadaceae</taxon>
        <taxon>Chrysophaeum</taxon>
    </lineage>
</organism>
<feature type="coiled-coil region" evidence="2">
    <location>
        <begin position="398"/>
        <end position="516"/>
    </location>
</feature>
<dbReference type="GO" id="GO:0005829">
    <property type="term" value="C:cytosol"/>
    <property type="evidence" value="ECO:0007669"/>
    <property type="project" value="TreeGrafter"/>
</dbReference>
<dbReference type="SMART" id="SM00100">
    <property type="entry name" value="cNMP"/>
    <property type="match status" value="1"/>
</dbReference>
<feature type="repeat" description="ANK" evidence="1">
    <location>
        <begin position="1228"/>
        <end position="1250"/>
    </location>
</feature>
<accession>A0AAD7UP76</accession>
<feature type="compositionally biased region" description="Low complexity" evidence="3">
    <location>
        <begin position="1072"/>
        <end position="1081"/>
    </location>
</feature>
<keyword evidence="6" id="KW-1185">Reference proteome</keyword>
<sequence length="1301" mass="141497">MTRHGYAEVFFKRGGLELLLRTMIVLPKLCDESNFASIMAKSLILNCVDAAMSHLDSGLALTSSTRGLESLLADAVHEYKKKSNWQKQAAIVLQMLSALCVRKRGTDVGVAPHQVVVWNVVDALIARERGGEESPNPRAAELIPAVVAPNDDASLACASEPPLSLALEPPRFYDFVAFLLPTVPLAVARLALTLLRNLADSADTTLDRRRARAEISYALTLVAATHGINNHPEEDIVSSTTTTCFRTCALLWQLRRRAEQVVRDKVALHPGTTTTAEEAEALQILGTIDGLEGDEARDAEQQLNNSAATGGSRASCLASLVRSEAAASGPIALALADGVASVFEETAPPSLRTNARWTSGVAALNGALARLAVLRKASQEDDEAVRWRIETSRGTDELVESEKRLAAAQREYEALTDLAQGARRVRDVLRTHSAAKALNNNAASKEMLKLEVEKLEGDVDGAELLAIALPVVEERRRLPTARREVEAAIRQQSAEVSRLTAEAARAEASVERWRRRRDAAPGRVAARVQAEKTWADANRDIHAICLRALRRCMPVDVSRRTAADVRAAAAARYGSEESPKLAYPLRLCERLVLRKLLHVAVARPEHLTTGDFLRYGDRLFEEYTVGELRAVYAAVSAAVPPSDRDIPGNAEEPESRVRRWRAALAKGLQHAEAMPGQQQQQQQQDKTRSSLTLAKTLARVEGLSQLSRPELERLCEAVVVETFPHDAYVIREGDVGDAFYVIARGTCACATRGTEVARLAANAYFGERALLRDEPRAASVRCVGAVTVFKITRRAFDEVRSSIQNTLQAEHERRARASEAFSKLDSDANAAAHLCHSAYSYPSQTEVEAMRARALRPQRVADEKRARVAALDAELERARLDRDVRTAAARAVKKADADARGRATAASSAYRRIASERNRAREEAAAADAATVDAAALAECDAIDSCARWGLPVAPPFDAELSANPDEVVGPPPAYRAPPAIERTVVSFREKQASLLASFGSKKQTPPPRGFEVAKLDVNALKVAKDLESIFRKSSPPTKKPPSSHVGRLNKGSAIVSALESVFGGPSKKEQQQQQQQQEQEPTTGFKEESDQQKKESQEAEDGPATSSSGREGERVRKKPRTSTEIRTELDDLLGRLEQVSRPRTALAETTNGSGVPGIFEALARGDPAEVRIAVRGHPASVNARLEGNTPLHVAVLLNSEAAVVEELVFGGASLNAWAGPARFRWQALHEAAARGNYEIVEVLLQSGANPAAVCFRTGEPLLAHEMAADRRVRDLILDHLQEPPQRISCTQGFIRNTPYV</sequence>
<dbReference type="Proteomes" id="UP001230188">
    <property type="component" value="Unassembled WGS sequence"/>
</dbReference>
<gene>
    <name evidence="5" type="ORF">CTAYLR_004908</name>
</gene>
<dbReference type="PROSITE" id="PS50088">
    <property type="entry name" value="ANK_REPEAT"/>
    <property type="match status" value="2"/>
</dbReference>
<dbReference type="InterPro" id="IPR000595">
    <property type="entry name" value="cNMP-bd_dom"/>
</dbReference>
<comment type="caution">
    <text evidence="5">The sequence shown here is derived from an EMBL/GenBank/DDBJ whole genome shotgun (WGS) entry which is preliminary data.</text>
</comment>
<evidence type="ECO:0000313" key="6">
    <source>
        <dbReference type="Proteomes" id="UP001230188"/>
    </source>
</evidence>
<dbReference type="InterPro" id="IPR002110">
    <property type="entry name" value="Ankyrin_rpt"/>
</dbReference>
<dbReference type="PANTHER" id="PTHR11635:SF152">
    <property type="entry name" value="CAMP-DEPENDENT PROTEIN KINASE TYPE I REGULATORY SUBUNIT-RELATED"/>
    <property type="match status" value="1"/>
</dbReference>